<dbReference type="EMBL" id="JACFXV010000069">
    <property type="protein sequence ID" value="MBA5779526.1"/>
    <property type="molecule type" value="Genomic_DNA"/>
</dbReference>
<accession>A0A839AKD5</accession>
<protein>
    <submittedName>
        <fullName evidence="1">Uncharacterized protein</fullName>
    </submittedName>
</protein>
<evidence type="ECO:0000313" key="2">
    <source>
        <dbReference type="Proteomes" id="UP000541109"/>
    </source>
</evidence>
<dbReference type="InterPro" id="IPR045622">
    <property type="entry name" value="DUF6441"/>
</dbReference>
<dbReference type="AlphaFoldDB" id="A0A839AKD5"/>
<evidence type="ECO:0000313" key="1">
    <source>
        <dbReference type="EMBL" id="MBA5779526.1"/>
    </source>
</evidence>
<dbReference type="RefSeq" id="WP_182168351.1">
    <property type="nucleotide sequence ID" value="NZ_JACFXV010000069.1"/>
</dbReference>
<comment type="caution">
    <text evidence="1">The sequence shown here is derived from an EMBL/GenBank/DDBJ whole genome shotgun (WGS) entry which is preliminary data.</text>
</comment>
<keyword evidence="2" id="KW-1185">Reference proteome</keyword>
<sequence length="226" mass="25291">MTREIRLALVGNLAKYLEAERKEVAKAIYDGTLEASEVVRRRLRQQVTGAGLGERLARTWQRKAYPGKGIVTLEPAAIIYSKAPQIIRGFSQGDPIRSSREAGFLAIPTEFTPRRGRGSAPISMSRFLEEFGLDSLRVLPKKGSGGRVLYAIAEQGFRRSRGRRGGSRRTKARGRIKDERLLMYVLVKQVRLGQRLNIETVRSAAEALYPRLVARKISERLGNASQ</sequence>
<dbReference type="Pfam" id="PF20039">
    <property type="entry name" value="DUF6441"/>
    <property type="match status" value="1"/>
</dbReference>
<proteinExistence type="predicted"/>
<name>A0A839AKD5_9HYPH</name>
<reference evidence="1 2" key="1">
    <citation type="submission" date="2020-07" db="EMBL/GenBank/DDBJ databases">
        <title>Stappia sp., F7233, whole genome shotgun sequencing project.</title>
        <authorList>
            <person name="Jiang S."/>
            <person name="Liu Z.W."/>
            <person name="Du Z.J."/>
        </authorList>
    </citation>
    <scope>NUCLEOTIDE SEQUENCE [LARGE SCALE GENOMIC DNA]</scope>
    <source>
        <strain evidence="1 2">F7233</strain>
    </source>
</reference>
<organism evidence="1 2">
    <name type="scientific">Stappia albiluteola</name>
    <dbReference type="NCBI Taxonomy" id="2758565"/>
    <lineage>
        <taxon>Bacteria</taxon>
        <taxon>Pseudomonadati</taxon>
        <taxon>Pseudomonadota</taxon>
        <taxon>Alphaproteobacteria</taxon>
        <taxon>Hyphomicrobiales</taxon>
        <taxon>Stappiaceae</taxon>
        <taxon>Stappia</taxon>
    </lineage>
</organism>
<dbReference type="Proteomes" id="UP000541109">
    <property type="component" value="Unassembled WGS sequence"/>
</dbReference>
<gene>
    <name evidence="1" type="ORF">H2509_20540</name>
</gene>